<sequence>MTLSSPGNRAALAAPAPARAPAAHPALKAPPPTATPRIRGAALAGALAFTTIVFQHFQIATIGGYFLTLGLFSGLLLIAVVVKHPPYGRQTVVWALIIGLAALAAVLSPATQSGDFTQTLLLFLLTSFIVVTATGGIRSEIVRSPQFARGLFAALVVVSGICVGQVALGTLGSDLLFNPFGPFQYFHAYAPGLQFGGIPRAQGFYLEPSYASFVIGSVAVALLSLGRKPKSTATLALFGLLACQSATGLLVFAAIVVVVALRSKPKLALFVLVLGVTGAAIVGDYLVLRLSSITEVGTSANYRLLAPLEVLRDVLLHSPFGQPLGSVSDVISSYGFRMAGVPASSLDNGLYVIIFYFGWAGLVAVLIWFLLTLGQVLRLNSAGLAWRRIAPLWLFASLLFSGAIMAPEYGLMAWLVIVAFRQSLTPSPHTPATSKGSHEHDPASEHRDRHLPGSPRPR</sequence>
<feature type="transmembrane region" description="Helical" evidence="2">
    <location>
        <begin position="237"/>
        <end position="261"/>
    </location>
</feature>
<feature type="compositionally biased region" description="Basic and acidic residues" evidence="1">
    <location>
        <begin position="436"/>
        <end position="451"/>
    </location>
</feature>
<dbReference type="Proteomes" id="UP000272015">
    <property type="component" value="Unassembled WGS sequence"/>
</dbReference>
<evidence type="ECO:0000313" key="4">
    <source>
        <dbReference type="Proteomes" id="UP000272015"/>
    </source>
</evidence>
<feature type="transmembrane region" description="Helical" evidence="2">
    <location>
        <begin position="350"/>
        <end position="371"/>
    </location>
</feature>
<keyword evidence="2" id="KW-0472">Membrane</keyword>
<feature type="transmembrane region" description="Helical" evidence="2">
    <location>
        <begin position="391"/>
        <end position="420"/>
    </location>
</feature>
<feature type="transmembrane region" description="Helical" evidence="2">
    <location>
        <begin position="63"/>
        <end position="82"/>
    </location>
</feature>
<dbReference type="RefSeq" id="WP_119971214.1">
    <property type="nucleotide sequence ID" value="NZ_JBHSQA010000029.1"/>
</dbReference>
<feature type="transmembrane region" description="Helical" evidence="2">
    <location>
        <begin position="209"/>
        <end position="225"/>
    </location>
</feature>
<feature type="transmembrane region" description="Helical" evidence="2">
    <location>
        <begin position="147"/>
        <end position="168"/>
    </location>
</feature>
<reference evidence="3 4" key="1">
    <citation type="submission" date="2018-09" db="EMBL/GenBank/DDBJ databases">
        <title>Novel species of Cryobacterium.</title>
        <authorList>
            <person name="Liu Q."/>
            <person name="Xin Y.-H."/>
        </authorList>
    </citation>
    <scope>NUCLEOTIDE SEQUENCE [LARGE SCALE GENOMIC DNA]</scope>
    <source>
        <strain evidence="3 4">Hh39</strain>
    </source>
</reference>
<gene>
    <name evidence="3" type="ORF">D6T64_02705</name>
</gene>
<evidence type="ECO:0000256" key="1">
    <source>
        <dbReference type="SAM" id="MobiDB-lite"/>
    </source>
</evidence>
<name>A0A3A5MQ03_9MICO</name>
<accession>A0A3A5MQ03</accession>
<comment type="caution">
    <text evidence="3">The sequence shown here is derived from an EMBL/GenBank/DDBJ whole genome shotgun (WGS) entry which is preliminary data.</text>
</comment>
<evidence type="ECO:0000313" key="3">
    <source>
        <dbReference type="EMBL" id="RJT91025.1"/>
    </source>
</evidence>
<keyword evidence="4" id="KW-1185">Reference proteome</keyword>
<proteinExistence type="predicted"/>
<dbReference type="EMBL" id="QZVS01000053">
    <property type="protein sequence ID" value="RJT91025.1"/>
    <property type="molecule type" value="Genomic_DNA"/>
</dbReference>
<organism evidence="3 4">
    <name type="scientific">Cryobacterium melibiosiphilum</name>
    <dbReference type="NCBI Taxonomy" id="995039"/>
    <lineage>
        <taxon>Bacteria</taxon>
        <taxon>Bacillati</taxon>
        <taxon>Actinomycetota</taxon>
        <taxon>Actinomycetes</taxon>
        <taxon>Micrococcales</taxon>
        <taxon>Microbacteriaceae</taxon>
        <taxon>Cryobacterium</taxon>
    </lineage>
</organism>
<feature type="region of interest" description="Disordered" evidence="1">
    <location>
        <begin position="427"/>
        <end position="458"/>
    </location>
</feature>
<feature type="transmembrane region" description="Helical" evidence="2">
    <location>
        <begin position="91"/>
        <end position="110"/>
    </location>
</feature>
<keyword evidence="2" id="KW-0812">Transmembrane</keyword>
<protein>
    <submittedName>
        <fullName evidence="3">Putative colanic acid polymerase WcaD</fullName>
    </submittedName>
</protein>
<dbReference type="AlphaFoldDB" id="A0A3A5MQ03"/>
<feature type="transmembrane region" description="Helical" evidence="2">
    <location>
        <begin position="116"/>
        <end position="135"/>
    </location>
</feature>
<keyword evidence="2" id="KW-1133">Transmembrane helix</keyword>
<evidence type="ECO:0000256" key="2">
    <source>
        <dbReference type="SAM" id="Phobius"/>
    </source>
</evidence>
<dbReference type="OrthoDB" id="6565253at2"/>
<feature type="transmembrane region" description="Helical" evidence="2">
    <location>
        <begin position="267"/>
        <end position="288"/>
    </location>
</feature>